<sequence length="291" mass="31020">MKMHHRAAHRALQLLFLSALLAPLSPALAQRAVLAFAEQPAKLIRKTTVHEAPAGARLQSGDIVETDKRWLQLEWPGDAILALGPASSVLLGDAGGAPTVSLLRGWLKVSAGQRAARPLTIQAGGLELRTGGEGGSGVLHLSADQVELFVEQGTLAVTDREKSASAVTVNREHYAQRGGGLALRVAQRPPPAFIAAMPRSFFDTLVAVANRAVPAAVKPLREAGAADLAEWTNLAPMLSRQLVTQFSARLADPLFAGDAETMLAANPHWRQAIQQATSVRRRQNTISNVLF</sequence>
<gene>
    <name evidence="2" type="ORF">GTP38_15570</name>
</gene>
<evidence type="ECO:0000256" key="1">
    <source>
        <dbReference type="SAM" id="SignalP"/>
    </source>
</evidence>
<evidence type="ECO:0000313" key="3">
    <source>
        <dbReference type="Proteomes" id="UP000449678"/>
    </source>
</evidence>
<keyword evidence="3" id="KW-1185">Reference proteome</keyword>
<accession>A0ABW9VAR7</accession>
<keyword evidence="1" id="KW-0732">Signal</keyword>
<evidence type="ECO:0008006" key="4">
    <source>
        <dbReference type="Google" id="ProtNLM"/>
    </source>
</evidence>
<proteinExistence type="predicted"/>
<evidence type="ECO:0000313" key="2">
    <source>
        <dbReference type="EMBL" id="MYM35753.1"/>
    </source>
</evidence>
<organism evidence="2 3">
    <name type="scientific">Duganella lactea</name>
    <dbReference type="NCBI Taxonomy" id="2692173"/>
    <lineage>
        <taxon>Bacteria</taxon>
        <taxon>Pseudomonadati</taxon>
        <taxon>Pseudomonadota</taxon>
        <taxon>Betaproteobacteria</taxon>
        <taxon>Burkholderiales</taxon>
        <taxon>Oxalobacteraceae</taxon>
        <taxon>Telluria group</taxon>
        <taxon>Duganella</taxon>
    </lineage>
</organism>
<name>A0ABW9VAR7_9BURK</name>
<reference evidence="2 3" key="1">
    <citation type="submission" date="2019-12" db="EMBL/GenBank/DDBJ databases">
        <title>Novel species isolated from a subtropical stream in China.</title>
        <authorList>
            <person name="Lu H."/>
        </authorList>
    </citation>
    <scope>NUCLEOTIDE SEQUENCE [LARGE SCALE GENOMIC DNA]</scope>
    <source>
        <strain evidence="2 3">FT94W</strain>
    </source>
</reference>
<dbReference type="Proteomes" id="UP000449678">
    <property type="component" value="Unassembled WGS sequence"/>
</dbReference>
<feature type="chain" id="PRO_5046010299" description="FecR protein domain-containing protein" evidence="1">
    <location>
        <begin position="30"/>
        <end position="291"/>
    </location>
</feature>
<dbReference type="EMBL" id="WWCO01000010">
    <property type="protein sequence ID" value="MYM35753.1"/>
    <property type="molecule type" value="Genomic_DNA"/>
</dbReference>
<feature type="signal peptide" evidence="1">
    <location>
        <begin position="1"/>
        <end position="29"/>
    </location>
</feature>
<dbReference type="RefSeq" id="WP_160991135.1">
    <property type="nucleotide sequence ID" value="NZ_WWCO01000010.1"/>
</dbReference>
<protein>
    <recommendedName>
        <fullName evidence="4">FecR protein domain-containing protein</fullName>
    </recommendedName>
</protein>
<comment type="caution">
    <text evidence="2">The sequence shown here is derived from an EMBL/GenBank/DDBJ whole genome shotgun (WGS) entry which is preliminary data.</text>
</comment>